<organism evidence="1 2">
    <name type="scientific">Naganishia vaughanmartiniae</name>
    <dbReference type="NCBI Taxonomy" id="1424756"/>
    <lineage>
        <taxon>Eukaryota</taxon>
        <taxon>Fungi</taxon>
        <taxon>Dikarya</taxon>
        <taxon>Basidiomycota</taxon>
        <taxon>Agaricomycotina</taxon>
        <taxon>Tremellomycetes</taxon>
        <taxon>Filobasidiales</taxon>
        <taxon>Filobasidiaceae</taxon>
        <taxon>Naganishia</taxon>
    </lineage>
</organism>
<evidence type="ECO:0000313" key="1">
    <source>
        <dbReference type="EMBL" id="KAJ9119042.1"/>
    </source>
</evidence>
<gene>
    <name evidence="1" type="ORF">QFC22_003533</name>
</gene>
<accession>A0ACC2X8E9</accession>
<evidence type="ECO:0000313" key="2">
    <source>
        <dbReference type="Proteomes" id="UP001243375"/>
    </source>
</evidence>
<dbReference type="EMBL" id="JASBWU010000009">
    <property type="protein sequence ID" value="KAJ9119042.1"/>
    <property type="molecule type" value="Genomic_DNA"/>
</dbReference>
<protein>
    <submittedName>
        <fullName evidence="1">Uncharacterized protein</fullName>
    </submittedName>
</protein>
<dbReference type="Proteomes" id="UP001243375">
    <property type="component" value="Unassembled WGS sequence"/>
</dbReference>
<comment type="caution">
    <text evidence="1">The sequence shown here is derived from an EMBL/GenBank/DDBJ whole genome shotgun (WGS) entry which is preliminary data.</text>
</comment>
<sequence length="182" mass="19796">MLITAVTSDGGEDGSGRVTEFSNVDDPLVLRYLRRAGSGVGVSCDVGRVRVEGSLGDINGTISSLLILYSGGSVVFVITSYFALDQAFGITSIFVLPRDSVKEEELVNVAMMASNARLTSGFLNTLLETAASGVLFVAWRSITEDEWYEDVPDLYQEGGKYTYGDDEQMMASRYQDHGHRIV</sequence>
<name>A0ACC2X8E9_9TREE</name>
<keyword evidence="2" id="KW-1185">Reference proteome</keyword>
<reference evidence="1" key="1">
    <citation type="submission" date="2023-04" db="EMBL/GenBank/DDBJ databases">
        <title>Draft Genome sequencing of Naganishia species isolated from polar environments using Oxford Nanopore Technology.</title>
        <authorList>
            <person name="Leo P."/>
            <person name="Venkateswaran K."/>
        </authorList>
    </citation>
    <scope>NUCLEOTIDE SEQUENCE</scope>
    <source>
        <strain evidence="1">MNA-CCFEE 5425</strain>
    </source>
</reference>
<proteinExistence type="predicted"/>